<dbReference type="InterPro" id="IPR000152">
    <property type="entry name" value="EGF-type_Asp/Asn_hydroxyl_site"/>
</dbReference>
<keyword evidence="1 6" id="KW-0245">EGF-like domain</keyword>
<keyword evidence="5" id="KW-0325">Glycoprotein</keyword>
<evidence type="ECO:0000259" key="7">
    <source>
        <dbReference type="PROSITE" id="PS50026"/>
    </source>
</evidence>
<comment type="caution">
    <text evidence="8">The sequence shown here is derived from an EMBL/GenBank/DDBJ whole genome shotgun (WGS) entry which is preliminary data.</text>
</comment>
<evidence type="ECO:0000313" key="9">
    <source>
        <dbReference type="Proteomes" id="UP001209878"/>
    </source>
</evidence>
<dbReference type="InterPro" id="IPR000742">
    <property type="entry name" value="EGF"/>
</dbReference>
<dbReference type="InterPro" id="IPR050751">
    <property type="entry name" value="ECM_structural_protein"/>
</dbReference>
<dbReference type="AlphaFoldDB" id="A0AAD9K3P9"/>
<dbReference type="InterPro" id="IPR049883">
    <property type="entry name" value="NOTCH1_EGF-like"/>
</dbReference>
<sequence>MLAGDNCNEDLDGCADHPCIIGTNCTDMTPDEQVAQNRAFVCSDCPDGYTKDAEICVDIDECKLNYNCTESEQCSNTQGSYECVCKKGYRLDTTSKTCLDVDECNEKTADCQQKCTNTGGTYTCSCFEGYIMNTTAGLCIQDSSLEAQCKNASLEDCQTSCRFKDNSSTAVECFCLNGYAVDSENHKLCNGNGINVYCFGRTNLHNVTVLVTEGQI</sequence>
<dbReference type="PROSITE" id="PS01187">
    <property type="entry name" value="EGF_CA"/>
    <property type="match status" value="2"/>
</dbReference>
<dbReference type="Proteomes" id="UP001209878">
    <property type="component" value="Unassembled WGS sequence"/>
</dbReference>
<dbReference type="SMART" id="SM00181">
    <property type="entry name" value="EGF"/>
    <property type="match status" value="4"/>
</dbReference>
<dbReference type="FunFam" id="2.10.25.10:FF:000005">
    <property type="entry name" value="Fibrillin 2"/>
    <property type="match status" value="1"/>
</dbReference>
<dbReference type="PROSITE" id="PS00010">
    <property type="entry name" value="ASX_HYDROXYL"/>
    <property type="match status" value="2"/>
</dbReference>
<evidence type="ECO:0000256" key="4">
    <source>
        <dbReference type="ARBA" id="ARBA00023157"/>
    </source>
</evidence>
<keyword evidence="9" id="KW-1185">Reference proteome</keyword>
<protein>
    <recommendedName>
        <fullName evidence="7">EGF-like domain-containing protein</fullName>
    </recommendedName>
</protein>
<evidence type="ECO:0000256" key="3">
    <source>
        <dbReference type="ARBA" id="ARBA00022737"/>
    </source>
</evidence>
<dbReference type="PANTHER" id="PTHR24034:SF89">
    <property type="entry name" value="COMPLEMENT COMPONENT C1Q RECEPTOR"/>
    <property type="match status" value="1"/>
</dbReference>
<evidence type="ECO:0000256" key="2">
    <source>
        <dbReference type="ARBA" id="ARBA00022729"/>
    </source>
</evidence>
<evidence type="ECO:0000313" key="8">
    <source>
        <dbReference type="EMBL" id="KAK2164326.1"/>
    </source>
</evidence>
<dbReference type="EMBL" id="JAODUO010001420">
    <property type="protein sequence ID" value="KAK2164326.1"/>
    <property type="molecule type" value="Genomic_DNA"/>
</dbReference>
<comment type="caution">
    <text evidence="6">Lacks conserved residue(s) required for the propagation of feature annotation.</text>
</comment>
<dbReference type="PROSITE" id="PS50026">
    <property type="entry name" value="EGF_3"/>
    <property type="match status" value="1"/>
</dbReference>
<gene>
    <name evidence="8" type="ORF">NP493_1422g00015</name>
</gene>
<dbReference type="CDD" id="cd00054">
    <property type="entry name" value="EGF_CA"/>
    <property type="match status" value="1"/>
</dbReference>
<feature type="domain" description="EGF-like" evidence="7">
    <location>
        <begin position="58"/>
        <end position="95"/>
    </location>
</feature>
<keyword evidence="4" id="KW-1015">Disulfide bond</keyword>
<proteinExistence type="predicted"/>
<evidence type="ECO:0000256" key="6">
    <source>
        <dbReference type="PROSITE-ProRule" id="PRU00076"/>
    </source>
</evidence>
<keyword evidence="2" id="KW-0732">Signal</keyword>
<dbReference type="SMART" id="SM00179">
    <property type="entry name" value="EGF_CA"/>
    <property type="match status" value="3"/>
</dbReference>
<evidence type="ECO:0000256" key="1">
    <source>
        <dbReference type="ARBA" id="ARBA00022536"/>
    </source>
</evidence>
<keyword evidence="3" id="KW-0677">Repeat</keyword>
<dbReference type="InterPro" id="IPR001881">
    <property type="entry name" value="EGF-like_Ca-bd_dom"/>
</dbReference>
<dbReference type="Pfam" id="PF07645">
    <property type="entry name" value="EGF_CA"/>
    <property type="match status" value="2"/>
</dbReference>
<dbReference type="GO" id="GO:0005509">
    <property type="term" value="F:calcium ion binding"/>
    <property type="evidence" value="ECO:0007669"/>
    <property type="project" value="InterPro"/>
</dbReference>
<dbReference type="Gene3D" id="2.10.25.10">
    <property type="entry name" value="Laminin"/>
    <property type="match status" value="3"/>
</dbReference>
<reference evidence="8" key="1">
    <citation type="journal article" date="2023" name="Mol. Biol. Evol.">
        <title>Third-Generation Sequencing Reveals the Adaptive Role of the Epigenome in Three Deep-Sea Polychaetes.</title>
        <authorList>
            <person name="Perez M."/>
            <person name="Aroh O."/>
            <person name="Sun Y."/>
            <person name="Lan Y."/>
            <person name="Juniper S.K."/>
            <person name="Young C.R."/>
            <person name="Angers B."/>
            <person name="Qian P.Y."/>
        </authorList>
    </citation>
    <scope>NUCLEOTIDE SEQUENCE</scope>
    <source>
        <strain evidence="8">R07B-5</strain>
    </source>
</reference>
<dbReference type="SUPFAM" id="SSF57184">
    <property type="entry name" value="Growth factor receptor domain"/>
    <property type="match status" value="1"/>
</dbReference>
<accession>A0AAD9K3P9</accession>
<dbReference type="InterPro" id="IPR009030">
    <property type="entry name" value="Growth_fac_rcpt_cys_sf"/>
</dbReference>
<dbReference type="InterPro" id="IPR018097">
    <property type="entry name" value="EGF_Ca-bd_CS"/>
</dbReference>
<organism evidence="8 9">
    <name type="scientific">Ridgeia piscesae</name>
    <name type="common">Tubeworm</name>
    <dbReference type="NCBI Taxonomy" id="27915"/>
    <lineage>
        <taxon>Eukaryota</taxon>
        <taxon>Metazoa</taxon>
        <taxon>Spiralia</taxon>
        <taxon>Lophotrochozoa</taxon>
        <taxon>Annelida</taxon>
        <taxon>Polychaeta</taxon>
        <taxon>Sedentaria</taxon>
        <taxon>Canalipalpata</taxon>
        <taxon>Sabellida</taxon>
        <taxon>Siboglinidae</taxon>
        <taxon>Ridgeia</taxon>
    </lineage>
</organism>
<evidence type="ECO:0000256" key="5">
    <source>
        <dbReference type="ARBA" id="ARBA00023180"/>
    </source>
</evidence>
<dbReference type="PANTHER" id="PTHR24034">
    <property type="entry name" value="EGF-LIKE DOMAIN-CONTAINING PROTEIN"/>
    <property type="match status" value="1"/>
</dbReference>
<name>A0AAD9K3P9_RIDPI</name>